<feature type="chain" id="PRO_5005527785" evidence="1">
    <location>
        <begin position="29"/>
        <end position="96"/>
    </location>
</feature>
<name>A0A0K9PK77_ZOSMR</name>
<dbReference type="Proteomes" id="UP000036987">
    <property type="component" value="Unassembled WGS sequence"/>
</dbReference>
<feature type="non-terminal residue" evidence="2">
    <location>
        <position position="96"/>
    </location>
</feature>
<keyword evidence="3" id="KW-1185">Reference proteome</keyword>
<proteinExistence type="predicted"/>
<protein>
    <submittedName>
        <fullName evidence="2">Uncharacterized protein</fullName>
    </submittedName>
</protein>
<gene>
    <name evidence="2" type="ORF">ZOSMA_213G00210</name>
</gene>
<accession>A0A0K9PK77</accession>
<sequence length="96" mass="11111">MERRKRIYLGDILLLLIDLLVLVSHAVADHFFNNIEITCGGRRGEIMDRGGLLQLLPDKISKSGFQSKRTGIHVSMNRHIDQSYSWQLGWKSYRLN</sequence>
<dbReference type="AlphaFoldDB" id="A0A0K9PK77"/>
<feature type="signal peptide" evidence="1">
    <location>
        <begin position="1"/>
        <end position="28"/>
    </location>
</feature>
<comment type="caution">
    <text evidence="2">The sequence shown here is derived from an EMBL/GenBank/DDBJ whole genome shotgun (WGS) entry which is preliminary data.</text>
</comment>
<organism evidence="2 3">
    <name type="scientific">Zostera marina</name>
    <name type="common">Eelgrass</name>
    <dbReference type="NCBI Taxonomy" id="29655"/>
    <lineage>
        <taxon>Eukaryota</taxon>
        <taxon>Viridiplantae</taxon>
        <taxon>Streptophyta</taxon>
        <taxon>Embryophyta</taxon>
        <taxon>Tracheophyta</taxon>
        <taxon>Spermatophyta</taxon>
        <taxon>Magnoliopsida</taxon>
        <taxon>Liliopsida</taxon>
        <taxon>Zosteraceae</taxon>
        <taxon>Zostera</taxon>
    </lineage>
</organism>
<evidence type="ECO:0000313" key="3">
    <source>
        <dbReference type="Proteomes" id="UP000036987"/>
    </source>
</evidence>
<dbReference type="EMBL" id="LFYR01000766">
    <property type="protein sequence ID" value="KMZ69478.1"/>
    <property type="molecule type" value="Genomic_DNA"/>
</dbReference>
<keyword evidence="1" id="KW-0732">Signal</keyword>
<evidence type="ECO:0000313" key="2">
    <source>
        <dbReference type="EMBL" id="KMZ69478.1"/>
    </source>
</evidence>
<evidence type="ECO:0000256" key="1">
    <source>
        <dbReference type="SAM" id="SignalP"/>
    </source>
</evidence>
<reference evidence="3" key="1">
    <citation type="journal article" date="2016" name="Nature">
        <title>The genome of the seagrass Zostera marina reveals angiosperm adaptation to the sea.</title>
        <authorList>
            <person name="Olsen J.L."/>
            <person name="Rouze P."/>
            <person name="Verhelst B."/>
            <person name="Lin Y.-C."/>
            <person name="Bayer T."/>
            <person name="Collen J."/>
            <person name="Dattolo E."/>
            <person name="De Paoli E."/>
            <person name="Dittami S."/>
            <person name="Maumus F."/>
            <person name="Michel G."/>
            <person name="Kersting A."/>
            <person name="Lauritano C."/>
            <person name="Lohaus R."/>
            <person name="Toepel M."/>
            <person name="Tonon T."/>
            <person name="Vanneste K."/>
            <person name="Amirebrahimi M."/>
            <person name="Brakel J."/>
            <person name="Bostroem C."/>
            <person name="Chovatia M."/>
            <person name="Grimwood J."/>
            <person name="Jenkins J.W."/>
            <person name="Jueterbock A."/>
            <person name="Mraz A."/>
            <person name="Stam W.T."/>
            <person name="Tice H."/>
            <person name="Bornberg-Bauer E."/>
            <person name="Green P.J."/>
            <person name="Pearson G.A."/>
            <person name="Procaccini G."/>
            <person name="Duarte C.M."/>
            <person name="Schmutz J."/>
            <person name="Reusch T.B.H."/>
            <person name="Van de Peer Y."/>
        </authorList>
    </citation>
    <scope>NUCLEOTIDE SEQUENCE [LARGE SCALE GENOMIC DNA]</scope>
    <source>
        <strain evidence="3">cv. Finnish</strain>
    </source>
</reference>